<keyword evidence="2" id="KW-1185">Reference proteome</keyword>
<dbReference type="AlphaFoldDB" id="A0AAV4SRE1"/>
<comment type="caution">
    <text evidence="1">The sequence shown here is derived from an EMBL/GenBank/DDBJ whole genome shotgun (WGS) entry which is preliminary data.</text>
</comment>
<reference evidence="1 2" key="1">
    <citation type="submission" date="2021-06" db="EMBL/GenBank/DDBJ databases">
        <title>Caerostris darwini draft genome.</title>
        <authorList>
            <person name="Kono N."/>
            <person name="Arakawa K."/>
        </authorList>
    </citation>
    <scope>NUCLEOTIDE SEQUENCE [LARGE SCALE GENOMIC DNA]</scope>
</reference>
<evidence type="ECO:0000313" key="2">
    <source>
        <dbReference type="Proteomes" id="UP001054837"/>
    </source>
</evidence>
<proteinExistence type="predicted"/>
<gene>
    <name evidence="1" type="ORF">CDAR_32801</name>
</gene>
<organism evidence="1 2">
    <name type="scientific">Caerostris darwini</name>
    <dbReference type="NCBI Taxonomy" id="1538125"/>
    <lineage>
        <taxon>Eukaryota</taxon>
        <taxon>Metazoa</taxon>
        <taxon>Ecdysozoa</taxon>
        <taxon>Arthropoda</taxon>
        <taxon>Chelicerata</taxon>
        <taxon>Arachnida</taxon>
        <taxon>Araneae</taxon>
        <taxon>Araneomorphae</taxon>
        <taxon>Entelegynae</taxon>
        <taxon>Araneoidea</taxon>
        <taxon>Araneidae</taxon>
        <taxon>Caerostris</taxon>
    </lineage>
</organism>
<accession>A0AAV4SRE1</accession>
<dbReference type="Proteomes" id="UP001054837">
    <property type="component" value="Unassembled WGS sequence"/>
</dbReference>
<sequence length="85" mass="9510">MKYLRLLTHPDEGIDRNKGVLDCFPKQEDPKLRYARVYLSLSRDPVVFANNTISTIPSGGFNTQLSIESFDDTDTVAFVLNGSLS</sequence>
<name>A0AAV4SRE1_9ARAC</name>
<protein>
    <submittedName>
        <fullName evidence="1">Uncharacterized protein</fullName>
    </submittedName>
</protein>
<dbReference type="EMBL" id="BPLQ01008042">
    <property type="protein sequence ID" value="GIY34188.1"/>
    <property type="molecule type" value="Genomic_DNA"/>
</dbReference>
<evidence type="ECO:0000313" key="1">
    <source>
        <dbReference type="EMBL" id="GIY34188.1"/>
    </source>
</evidence>